<evidence type="ECO:0000313" key="1">
    <source>
        <dbReference type="EMBL" id="KAK6988506.1"/>
    </source>
</evidence>
<protein>
    <submittedName>
        <fullName evidence="1">Uncharacterized protein</fullName>
    </submittedName>
</protein>
<keyword evidence="2" id="KW-1185">Reference proteome</keyword>
<organism evidence="1 2">
    <name type="scientific">Favolaschia claudopus</name>
    <dbReference type="NCBI Taxonomy" id="2862362"/>
    <lineage>
        <taxon>Eukaryota</taxon>
        <taxon>Fungi</taxon>
        <taxon>Dikarya</taxon>
        <taxon>Basidiomycota</taxon>
        <taxon>Agaricomycotina</taxon>
        <taxon>Agaricomycetes</taxon>
        <taxon>Agaricomycetidae</taxon>
        <taxon>Agaricales</taxon>
        <taxon>Marasmiineae</taxon>
        <taxon>Mycenaceae</taxon>
        <taxon>Favolaschia</taxon>
    </lineage>
</organism>
<gene>
    <name evidence="1" type="ORF">R3P38DRAFT_3374024</name>
</gene>
<sequence length="234" mass="25680">MLFKQSQDASTKTGSTHCSPNVRHLEIDTNFPSYKTTGSATLQLESLRLGLSMGILEHVHPLHYSDFYPFDLSKLKALSIYLQLPVCWNDLIRCETIKVLELYGGRRAQDQDITKRLDISTFTSLTTLRIITSQTVSADIIDACASIVTSQPIRSISIALDGIVFGSQIAGYRKLDSTLSSLPLLSYPDIEFAVRVSTCPTGFPACHLAIGCSDLCVRTTFTVGRYNAYDNGGG</sequence>
<proteinExistence type="predicted"/>
<comment type="caution">
    <text evidence="1">The sequence shown here is derived from an EMBL/GenBank/DDBJ whole genome shotgun (WGS) entry which is preliminary data.</text>
</comment>
<name>A0AAV9ZQZ7_9AGAR</name>
<dbReference type="AlphaFoldDB" id="A0AAV9ZQZ7"/>
<evidence type="ECO:0000313" key="2">
    <source>
        <dbReference type="Proteomes" id="UP001362999"/>
    </source>
</evidence>
<dbReference type="Proteomes" id="UP001362999">
    <property type="component" value="Unassembled WGS sequence"/>
</dbReference>
<accession>A0AAV9ZQZ7</accession>
<dbReference type="EMBL" id="JAWWNJ010000122">
    <property type="protein sequence ID" value="KAK6988506.1"/>
    <property type="molecule type" value="Genomic_DNA"/>
</dbReference>
<reference evidence="1 2" key="1">
    <citation type="journal article" date="2024" name="J Genomics">
        <title>Draft genome sequencing and assembly of Favolaschia claudopus CIRM-BRFM 2984 isolated from oak limbs.</title>
        <authorList>
            <person name="Navarro D."/>
            <person name="Drula E."/>
            <person name="Chaduli D."/>
            <person name="Cazenave R."/>
            <person name="Ahrendt S."/>
            <person name="Wang J."/>
            <person name="Lipzen A."/>
            <person name="Daum C."/>
            <person name="Barry K."/>
            <person name="Grigoriev I.V."/>
            <person name="Favel A."/>
            <person name="Rosso M.N."/>
            <person name="Martin F."/>
        </authorList>
    </citation>
    <scope>NUCLEOTIDE SEQUENCE [LARGE SCALE GENOMIC DNA]</scope>
    <source>
        <strain evidence="1 2">CIRM-BRFM 2984</strain>
    </source>
</reference>